<evidence type="ECO:0000256" key="4">
    <source>
        <dbReference type="ARBA" id="ARBA00023004"/>
    </source>
</evidence>
<gene>
    <name evidence="6" type="ORF">GCM10007854_16680</name>
</gene>
<keyword evidence="4" id="KW-0408">Iron</keyword>
<dbReference type="Pfam" id="PF01152">
    <property type="entry name" value="Bac_globin"/>
    <property type="match status" value="1"/>
</dbReference>
<feature type="region of interest" description="Disordered" evidence="5">
    <location>
        <begin position="151"/>
        <end position="175"/>
    </location>
</feature>
<sequence length="175" mass="19405">MMSVLPRPLFKGLKRGASFVLASGLLLIQIPAFAGERTTLYDDFGGYAVLSAVISDMLARSLADPEMAPIFANSDMDRLQSMLVLHMCHLADGPCVYDGQHMRRAHDGLGIETRHFNRLVEYMQDAMDEQGVAFRTQNRLLARLAPFHNDVTERSAVPPRNGKPNSHSRAPVGNR</sequence>
<proteinExistence type="predicted"/>
<reference evidence="6" key="1">
    <citation type="journal article" date="2014" name="Int. J. Syst. Evol. Microbiol.">
        <title>Complete genome of a new Firmicutes species belonging to the dominant human colonic microbiota ('Ruminococcus bicirculans') reveals two chromosomes and a selective capacity to utilize plant glucans.</title>
        <authorList>
            <consortium name="NISC Comparative Sequencing Program"/>
            <person name="Wegmann U."/>
            <person name="Louis P."/>
            <person name="Goesmann A."/>
            <person name="Henrissat B."/>
            <person name="Duncan S.H."/>
            <person name="Flint H.J."/>
        </authorList>
    </citation>
    <scope>NUCLEOTIDE SEQUENCE</scope>
    <source>
        <strain evidence="6">NBRC 108216</strain>
    </source>
</reference>
<evidence type="ECO:0000256" key="2">
    <source>
        <dbReference type="ARBA" id="ARBA00022617"/>
    </source>
</evidence>
<dbReference type="InterPro" id="IPR009050">
    <property type="entry name" value="Globin-like_sf"/>
</dbReference>
<keyword evidence="1" id="KW-0813">Transport</keyword>
<dbReference type="InterPro" id="IPR001486">
    <property type="entry name" value="Hemoglobin_trunc"/>
</dbReference>
<evidence type="ECO:0000313" key="7">
    <source>
        <dbReference type="Proteomes" id="UP001161390"/>
    </source>
</evidence>
<dbReference type="CDD" id="cd00454">
    <property type="entry name" value="TrHb1_N"/>
    <property type="match status" value="1"/>
</dbReference>
<evidence type="ECO:0000313" key="6">
    <source>
        <dbReference type="EMBL" id="GLQ20713.1"/>
    </source>
</evidence>
<keyword evidence="2" id="KW-0349">Heme</keyword>
<dbReference type="EMBL" id="BSNJ01000003">
    <property type="protein sequence ID" value="GLQ20713.1"/>
    <property type="molecule type" value="Genomic_DNA"/>
</dbReference>
<evidence type="ECO:0000256" key="3">
    <source>
        <dbReference type="ARBA" id="ARBA00022723"/>
    </source>
</evidence>
<name>A0ABQ5UZY1_9PROT</name>
<dbReference type="InterPro" id="IPR012292">
    <property type="entry name" value="Globin/Proto"/>
</dbReference>
<keyword evidence="3" id="KW-0479">Metal-binding</keyword>
<dbReference type="SUPFAM" id="SSF46458">
    <property type="entry name" value="Globin-like"/>
    <property type="match status" value="1"/>
</dbReference>
<dbReference type="Proteomes" id="UP001161390">
    <property type="component" value="Unassembled WGS sequence"/>
</dbReference>
<evidence type="ECO:0000256" key="5">
    <source>
        <dbReference type="SAM" id="MobiDB-lite"/>
    </source>
</evidence>
<protein>
    <recommendedName>
        <fullName evidence="8">Group 1 truncated hemoglobin</fullName>
    </recommendedName>
</protein>
<evidence type="ECO:0000256" key="1">
    <source>
        <dbReference type="ARBA" id="ARBA00022448"/>
    </source>
</evidence>
<dbReference type="Gene3D" id="1.10.490.10">
    <property type="entry name" value="Globins"/>
    <property type="match status" value="1"/>
</dbReference>
<evidence type="ECO:0008006" key="8">
    <source>
        <dbReference type="Google" id="ProtNLM"/>
    </source>
</evidence>
<accession>A0ABQ5UZY1</accession>
<comment type="caution">
    <text evidence="6">The sequence shown here is derived from an EMBL/GenBank/DDBJ whole genome shotgun (WGS) entry which is preliminary data.</text>
</comment>
<organism evidence="6 7">
    <name type="scientific">Algimonas porphyrae</name>
    <dbReference type="NCBI Taxonomy" id="1128113"/>
    <lineage>
        <taxon>Bacteria</taxon>
        <taxon>Pseudomonadati</taxon>
        <taxon>Pseudomonadota</taxon>
        <taxon>Alphaproteobacteria</taxon>
        <taxon>Maricaulales</taxon>
        <taxon>Robiginitomaculaceae</taxon>
        <taxon>Algimonas</taxon>
    </lineage>
</organism>
<keyword evidence="7" id="KW-1185">Reference proteome</keyword>
<reference evidence="6" key="2">
    <citation type="submission" date="2023-01" db="EMBL/GenBank/DDBJ databases">
        <title>Draft genome sequence of Algimonas porphyrae strain NBRC 108216.</title>
        <authorList>
            <person name="Sun Q."/>
            <person name="Mori K."/>
        </authorList>
    </citation>
    <scope>NUCLEOTIDE SEQUENCE</scope>
    <source>
        <strain evidence="6">NBRC 108216</strain>
    </source>
</reference>